<feature type="chain" id="PRO_5042967184" evidence="2">
    <location>
        <begin position="22"/>
        <end position="155"/>
    </location>
</feature>
<evidence type="ECO:0000256" key="1">
    <source>
        <dbReference type="SAM" id="MobiDB-lite"/>
    </source>
</evidence>
<keyword evidence="4" id="KW-1185">Reference proteome</keyword>
<dbReference type="AlphaFoldDB" id="A0AAN6WWB5"/>
<evidence type="ECO:0000313" key="4">
    <source>
        <dbReference type="Proteomes" id="UP001302126"/>
    </source>
</evidence>
<keyword evidence="2" id="KW-0732">Signal</keyword>
<organism evidence="3 4">
    <name type="scientific">Podospora australis</name>
    <dbReference type="NCBI Taxonomy" id="1536484"/>
    <lineage>
        <taxon>Eukaryota</taxon>
        <taxon>Fungi</taxon>
        <taxon>Dikarya</taxon>
        <taxon>Ascomycota</taxon>
        <taxon>Pezizomycotina</taxon>
        <taxon>Sordariomycetes</taxon>
        <taxon>Sordariomycetidae</taxon>
        <taxon>Sordariales</taxon>
        <taxon>Podosporaceae</taxon>
        <taxon>Podospora</taxon>
    </lineage>
</organism>
<comment type="caution">
    <text evidence="3">The sequence shown here is derived from an EMBL/GenBank/DDBJ whole genome shotgun (WGS) entry which is preliminary data.</text>
</comment>
<dbReference type="Proteomes" id="UP001302126">
    <property type="component" value="Unassembled WGS sequence"/>
</dbReference>
<evidence type="ECO:0000313" key="3">
    <source>
        <dbReference type="EMBL" id="KAK4189439.1"/>
    </source>
</evidence>
<feature type="region of interest" description="Disordered" evidence="1">
    <location>
        <begin position="64"/>
        <end position="90"/>
    </location>
</feature>
<reference evidence="3" key="1">
    <citation type="journal article" date="2023" name="Mol. Phylogenet. Evol.">
        <title>Genome-scale phylogeny and comparative genomics of the fungal order Sordariales.</title>
        <authorList>
            <person name="Hensen N."/>
            <person name="Bonometti L."/>
            <person name="Westerberg I."/>
            <person name="Brannstrom I.O."/>
            <person name="Guillou S."/>
            <person name="Cros-Aarteil S."/>
            <person name="Calhoun S."/>
            <person name="Haridas S."/>
            <person name="Kuo A."/>
            <person name="Mondo S."/>
            <person name="Pangilinan J."/>
            <person name="Riley R."/>
            <person name="LaButti K."/>
            <person name="Andreopoulos B."/>
            <person name="Lipzen A."/>
            <person name="Chen C."/>
            <person name="Yan M."/>
            <person name="Daum C."/>
            <person name="Ng V."/>
            <person name="Clum A."/>
            <person name="Steindorff A."/>
            <person name="Ohm R.A."/>
            <person name="Martin F."/>
            <person name="Silar P."/>
            <person name="Natvig D.O."/>
            <person name="Lalanne C."/>
            <person name="Gautier V."/>
            <person name="Ament-Velasquez S.L."/>
            <person name="Kruys A."/>
            <person name="Hutchinson M.I."/>
            <person name="Powell A.J."/>
            <person name="Barry K."/>
            <person name="Miller A.N."/>
            <person name="Grigoriev I.V."/>
            <person name="Debuchy R."/>
            <person name="Gladieux P."/>
            <person name="Hiltunen Thoren M."/>
            <person name="Johannesson H."/>
        </authorList>
    </citation>
    <scope>NUCLEOTIDE SEQUENCE</scope>
    <source>
        <strain evidence="3">PSN309</strain>
    </source>
</reference>
<gene>
    <name evidence="3" type="ORF">QBC35DRAFT_545798</name>
</gene>
<evidence type="ECO:0000256" key="2">
    <source>
        <dbReference type="SAM" id="SignalP"/>
    </source>
</evidence>
<sequence>MQPPTLFALFLLALRSTTTLALPLNINLGAYSPALVVGDGAISFEESGSGDGSEVENIVDALQGASASSSSPPVHQVAPAPSNEQQKRDLAGFDRALNFAEAALTKGPHVELGTGAEGSGVGLTVDNNAAGETENNAGETDIVIVAPAPVAPAKE</sequence>
<reference evidence="3" key="2">
    <citation type="submission" date="2023-05" db="EMBL/GenBank/DDBJ databases">
        <authorList>
            <consortium name="Lawrence Berkeley National Laboratory"/>
            <person name="Steindorff A."/>
            <person name="Hensen N."/>
            <person name="Bonometti L."/>
            <person name="Westerberg I."/>
            <person name="Brannstrom I.O."/>
            <person name="Guillou S."/>
            <person name="Cros-Aarteil S."/>
            <person name="Calhoun S."/>
            <person name="Haridas S."/>
            <person name="Kuo A."/>
            <person name="Mondo S."/>
            <person name="Pangilinan J."/>
            <person name="Riley R."/>
            <person name="Labutti K."/>
            <person name="Andreopoulos B."/>
            <person name="Lipzen A."/>
            <person name="Chen C."/>
            <person name="Yanf M."/>
            <person name="Daum C."/>
            <person name="Ng V."/>
            <person name="Clum A."/>
            <person name="Ohm R."/>
            <person name="Martin F."/>
            <person name="Silar P."/>
            <person name="Natvig D."/>
            <person name="Lalanne C."/>
            <person name="Gautier V."/>
            <person name="Ament-Velasquez S.L."/>
            <person name="Kruys A."/>
            <person name="Hutchinson M.I."/>
            <person name="Powell A.J."/>
            <person name="Barry K."/>
            <person name="Miller A.N."/>
            <person name="Grigoriev I.V."/>
            <person name="Debuchy R."/>
            <person name="Gladieux P."/>
            <person name="Thoren M.H."/>
            <person name="Johannesson H."/>
        </authorList>
    </citation>
    <scope>NUCLEOTIDE SEQUENCE</scope>
    <source>
        <strain evidence="3">PSN309</strain>
    </source>
</reference>
<proteinExistence type="predicted"/>
<name>A0AAN6WWB5_9PEZI</name>
<feature type="signal peptide" evidence="2">
    <location>
        <begin position="1"/>
        <end position="21"/>
    </location>
</feature>
<dbReference type="EMBL" id="MU864375">
    <property type="protein sequence ID" value="KAK4189439.1"/>
    <property type="molecule type" value="Genomic_DNA"/>
</dbReference>
<protein>
    <submittedName>
        <fullName evidence="3">Uncharacterized protein</fullName>
    </submittedName>
</protein>
<accession>A0AAN6WWB5</accession>